<dbReference type="AlphaFoldDB" id="A0ABD5EBV4"/>
<dbReference type="Proteomes" id="UP001183607">
    <property type="component" value="Unassembled WGS sequence"/>
</dbReference>
<gene>
    <name evidence="2" type="ORF">RM574_25745</name>
</gene>
<evidence type="ECO:0000313" key="2">
    <source>
        <dbReference type="EMBL" id="MDT0418889.1"/>
    </source>
</evidence>
<dbReference type="RefSeq" id="WP_093854203.1">
    <property type="nucleotide sequence ID" value="NZ_JAVRER010000056.1"/>
</dbReference>
<proteinExistence type="predicted"/>
<organism evidence="2 3">
    <name type="scientific">Streptomyces evansiae</name>
    <dbReference type="NCBI Taxonomy" id="3075535"/>
    <lineage>
        <taxon>Bacteria</taxon>
        <taxon>Bacillati</taxon>
        <taxon>Actinomycetota</taxon>
        <taxon>Actinomycetes</taxon>
        <taxon>Kitasatosporales</taxon>
        <taxon>Streptomycetaceae</taxon>
        <taxon>Streptomyces</taxon>
    </lineage>
</organism>
<evidence type="ECO:0000259" key="1">
    <source>
        <dbReference type="Pfam" id="PF12957"/>
    </source>
</evidence>
<dbReference type="InterPro" id="IPR024559">
    <property type="entry name" value="DUF3846"/>
</dbReference>
<name>A0ABD5EBV4_9ACTN</name>
<sequence>MTPEALIIHPEVHHVLGGTGQYAHGAPLPADIPAEVLLWAMEQILDGRPMAIALDGRRVMWVNENHNDPNMPTNVCATDIARRNGSVLPDAHISGTAIISGESDEGNPLPLTAAQVERTVQDFAAG</sequence>
<protein>
    <recommendedName>
        <fullName evidence="1">DUF3846 domain-containing protein</fullName>
    </recommendedName>
</protein>
<dbReference type="EMBL" id="JAVRER010000056">
    <property type="protein sequence ID" value="MDT0418889.1"/>
    <property type="molecule type" value="Genomic_DNA"/>
</dbReference>
<reference evidence="3" key="1">
    <citation type="submission" date="2023-07" db="EMBL/GenBank/DDBJ databases">
        <title>30 novel species of actinomycetes from the DSMZ collection.</title>
        <authorList>
            <person name="Nouioui I."/>
        </authorList>
    </citation>
    <scope>NUCLEOTIDE SEQUENCE [LARGE SCALE GENOMIC DNA]</scope>
    <source>
        <strain evidence="3">DSM 41982</strain>
    </source>
</reference>
<feature type="domain" description="DUF3846" evidence="1">
    <location>
        <begin position="29"/>
        <end position="123"/>
    </location>
</feature>
<comment type="caution">
    <text evidence="2">The sequence shown here is derived from an EMBL/GenBank/DDBJ whole genome shotgun (WGS) entry which is preliminary data.</text>
</comment>
<evidence type="ECO:0000313" key="3">
    <source>
        <dbReference type="Proteomes" id="UP001183607"/>
    </source>
</evidence>
<accession>A0ABD5EBV4</accession>
<dbReference type="Pfam" id="PF12957">
    <property type="entry name" value="DUF3846"/>
    <property type="match status" value="1"/>
</dbReference>